<name>A0A9P9J1E8_9PLEO</name>
<sequence length="178" mass="21399">MSQFNEHVMSKIKRCQVPPFRLARRPRYLTPCERNRFSRTYYQLWGLMQLSQASRSERLSKTTLRQLYNLYDIASIKVPIGDEVCERAKSWSSHFDASAQRERVRAEIWTMLENKCQHFHRCKPEDVWDYGVLDHGFDNHVVILDCYQDELKRTCYGFAIQDTKFTPEFVLKYLWDDE</sequence>
<protein>
    <submittedName>
        <fullName evidence="1">Uncharacterized protein</fullName>
    </submittedName>
</protein>
<gene>
    <name evidence="1" type="ORF">B0J11DRAFT_500829</name>
</gene>
<dbReference type="Proteomes" id="UP000700596">
    <property type="component" value="Unassembled WGS sequence"/>
</dbReference>
<evidence type="ECO:0000313" key="2">
    <source>
        <dbReference type="Proteomes" id="UP000700596"/>
    </source>
</evidence>
<accession>A0A9P9J1E8</accession>
<comment type="caution">
    <text evidence="1">The sequence shown here is derived from an EMBL/GenBank/DDBJ whole genome shotgun (WGS) entry which is preliminary data.</text>
</comment>
<reference evidence="1" key="1">
    <citation type="journal article" date="2021" name="Nat. Commun.">
        <title>Genetic determinants of endophytism in the Arabidopsis root mycobiome.</title>
        <authorList>
            <person name="Mesny F."/>
            <person name="Miyauchi S."/>
            <person name="Thiergart T."/>
            <person name="Pickel B."/>
            <person name="Atanasova L."/>
            <person name="Karlsson M."/>
            <person name="Huettel B."/>
            <person name="Barry K.W."/>
            <person name="Haridas S."/>
            <person name="Chen C."/>
            <person name="Bauer D."/>
            <person name="Andreopoulos W."/>
            <person name="Pangilinan J."/>
            <person name="LaButti K."/>
            <person name="Riley R."/>
            <person name="Lipzen A."/>
            <person name="Clum A."/>
            <person name="Drula E."/>
            <person name="Henrissat B."/>
            <person name="Kohler A."/>
            <person name="Grigoriev I.V."/>
            <person name="Martin F.M."/>
            <person name="Hacquard S."/>
        </authorList>
    </citation>
    <scope>NUCLEOTIDE SEQUENCE</scope>
    <source>
        <strain evidence="1">MPI-CAGE-CH-0243</strain>
    </source>
</reference>
<dbReference type="EMBL" id="JAGMWT010000001">
    <property type="protein sequence ID" value="KAH7138620.1"/>
    <property type="molecule type" value="Genomic_DNA"/>
</dbReference>
<keyword evidence="2" id="KW-1185">Reference proteome</keyword>
<proteinExistence type="predicted"/>
<dbReference type="OrthoDB" id="3713270at2759"/>
<evidence type="ECO:0000313" key="1">
    <source>
        <dbReference type="EMBL" id="KAH7138620.1"/>
    </source>
</evidence>
<organism evidence="1 2">
    <name type="scientific">Dendryphion nanum</name>
    <dbReference type="NCBI Taxonomy" id="256645"/>
    <lineage>
        <taxon>Eukaryota</taxon>
        <taxon>Fungi</taxon>
        <taxon>Dikarya</taxon>
        <taxon>Ascomycota</taxon>
        <taxon>Pezizomycotina</taxon>
        <taxon>Dothideomycetes</taxon>
        <taxon>Pleosporomycetidae</taxon>
        <taxon>Pleosporales</taxon>
        <taxon>Torulaceae</taxon>
        <taxon>Dendryphion</taxon>
    </lineage>
</organism>
<dbReference type="AlphaFoldDB" id="A0A9P9J1E8"/>